<keyword evidence="2" id="KW-0472">Membrane</keyword>
<feature type="transmembrane region" description="Helical" evidence="2">
    <location>
        <begin position="12"/>
        <end position="31"/>
    </location>
</feature>
<dbReference type="Proteomes" id="UP001527882">
    <property type="component" value="Unassembled WGS sequence"/>
</dbReference>
<comment type="caution">
    <text evidence="3">The sequence shown here is derived from an EMBL/GenBank/DDBJ whole genome shotgun (WGS) entry which is preliminary data.</text>
</comment>
<gene>
    <name evidence="3" type="ORF">O9H85_07860</name>
</gene>
<proteinExistence type="predicted"/>
<feature type="transmembrane region" description="Helical" evidence="2">
    <location>
        <begin position="37"/>
        <end position="55"/>
    </location>
</feature>
<reference evidence="3 4" key="1">
    <citation type="submission" date="2022-12" db="EMBL/GenBank/DDBJ databases">
        <title>Draft genome sequence of Paenibacillus sp. dW9.</title>
        <authorList>
            <person name="Choi E.-W."/>
            <person name="Kim D.-U."/>
        </authorList>
    </citation>
    <scope>NUCLEOTIDE SEQUENCE [LARGE SCALE GENOMIC DNA]</scope>
    <source>
        <strain evidence="4">dW9</strain>
    </source>
</reference>
<feature type="region of interest" description="Disordered" evidence="1">
    <location>
        <begin position="116"/>
        <end position="141"/>
    </location>
</feature>
<keyword evidence="4" id="KW-1185">Reference proteome</keyword>
<accession>A0ABT4Q6C3</accession>
<evidence type="ECO:0000256" key="2">
    <source>
        <dbReference type="SAM" id="Phobius"/>
    </source>
</evidence>
<keyword evidence="2" id="KW-0812">Transmembrane</keyword>
<organism evidence="3 4">
    <name type="scientific">Paenibacillus gyeongsangnamensis</name>
    <dbReference type="NCBI Taxonomy" id="3388067"/>
    <lineage>
        <taxon>Bacteria</taxon>
        <taxon>Bacillati</taxon>
        <taxon>Bacillota</taxon>
        <taxon>Bacilli</taxon>
        <taxon>Bacillales</taxon>
        <taxon>Paenibacillaceae</taxon>
        <taxon>Paenibacillus</taxon>
    </lineage>
</organism>
<evidence type="ECO:0000313" key="3">
    <source>
        <dbReference type="EMBL" id="MCZ8512346.1"/>
    </source>
</evidence>
<dbReference type="RefSeq" id="WP_269880767.1">
    <property type="nucleotide sequence ID" value="NZ_JAQAGZ010000004.1"/>
</dbReference>
<sequence>MMIGSIRINIVVGAAAFVITFILSISHNIWVTTLLRSFYSFLLSFVIVFGCRWVLGSVAGLKPFPADPGNSAADESHKGNSFDATTPDEEADLHQMLKPGAATGENVGLAEFAPLNPPKLSTKLAAGPDELTQAVRRMTEE</sequence>
<feature type="region of interest" description="Disordered" evidence="1">
    <location>
        <begin position="68"/>
        <end position="88"/>
    </location>
</feature>
<evidence type="ECO:0000313" key="4">
    <source>
        <dbReference type="Proteomes" id="UP001527882"/>
    </source>
</evidence>
<keyword evidence="2" id="KW-1133">Transmembrane helix</keyword>
<evidence type="ECO:0000256" key="1">
    <source>
        <dbReference type="SAM" id="MobiDB-lite"/>
    </source>
</evidence>
<protein>
    <submittedName>
        <fullName evidence="3">Uncharacterized protein</fullName>
    </submittedName>
</protein>
<dbReference type="EMBL" id="JAQAGZ010000004">
    <property type="protein sequence ID" value="MCZ8512346.1"/>
    <property type="molecule type" value="Genomic_DNA"/>
</dbReference>
<name>A0ABT4Q6C3_9BACL</name>